<proteinExistence type="predicted"/>
<keyword evidence="3" id="KW-1185">Reference proteome</keyword>
<comment type="caution">
    <text evidence="2">The sequence shown here is derived from an EMBL/GenBank/DDBJ whole genome shotgun (WGS) entry which is preliminary data.</text>
</comment>
<protein>
    <submittedName>
        <fullName evidence="2">Suppressor of swi4 1</fullName>
    </submittedName>
</protein>
<feature type="compositionally biased region" description="Basic and acidic residues" evidence="1">
    <location>
        <begin position="329"/>
        <end position="345"/>
    </location>
</feature>
<reference evidence="2" key="1">
    <citation type="submission" date="2022-08" db="EMBL/GenBank/DDBJ databases">
        <title>Novel sulfate-reducing endosymbionts in the free-living metamonad Anaeramoeba.</title>
        <authorList>
            <person name="Jerlstrom-Hultqvist J."/>
            <person name="Cepicka I."/>
            <person name="Gallot-Lavallee L."/>
            <person name="Salas-Leiva D."/>
            <person name="Curtis B.A."/>
            <person name="Zahonova K."/>
            <person name="Pipaliya S."/>
            <person name="Dacks J."/>
            <person name="Roger A.J."/>
        </authorList>
    </citation>
    <scope>NUCLEOTIDE SEQUENCE</scope>
    <source>
        <strain evidence="2">Schooner1</strain>
    </source>
</reference>
<evidence type="ECO:0000313" key="3">
    <source>
        <dbReference type="Proteomes" id="UP001150062"/>
    </source>
</evidence>
<feature type="compositionally biased region" description="Basic residues" evidence="1">
    <location>
        <begin position="173"/>
        <end position="185"/>
    </location>
</feature>
<evidence type="ECO:0000313" key="2">
    <source>
        <dbReference type="EMBL" id="KAJ6253285.1"/>
    </source>
</evidence>
<accession>A0ABQ8Z9A2</accession>
<feature type="region of interest" description="Disordered" evidence="1">
    <location>
        <begin position="327"/>
        <end position="351"/>
    </location>
</feature>
<dbReference type="Proteomes" id="UP001150062">
    <property type="component" value="Unassembled WGS sequence"/>
</dbReference>
<name>A0ABQ8Z9A2_9EUKA</name>
<feature type="compositionally biased region" description="Basic and acidic residues" evidence="1">
    <location>
        <begin position="186"/>
        <end position="245"/>
    </location>
</feature>
<dbReference type="EMBL" id="JAOAOG010000032">
    <property type="protein sequence ID" value="KAJ6253285.1"/>
    <property type="molecule type" value="Genomic_DNA"/>
</dbReference>
<evidence type="ECO:0000256" key="1">
    <source>
        <dbReference type="SAM" id="MobiDB-lite"/>
    </source>
</evidence>
<sequence length="526" mass="62379">MGNEIPSGIPLSKELKRTIRQLKQSRFPIILLDNNCSWVFANWMAQKLIGLKSEKHCFTHTIKSVCPKYQPNMKNISTRDYFLMWYKSSLKSNTSQTQMKLYYDFSSKFHGWVELVLHIIEIRSNKFGKITIKQLNKNPTGRSSPNILKKRRFTTNELGSNVAFKNIQKLLRKKKSRKIRKKIKKKDKDKEKGEGKEKEKEEEKINLDSEIKKEDDEKENKKENKTEKEQEKEQEKEEEIEIGKYEEDDVKEDEQEKTVDESDDTDGNYEIIKNKKKKMQKKRGLSYKKISTKSSFVYDDFGLRNQLKYAIEGKPKKTLIHKNKINKNINKEQNHSDSEIEDRNSIRKKNKRTFSDPREMFLAIEILLRKRAVEFSTESIQTVESNSQEILQNIENLLNLVNESPKIKEQMKLQICEKLLSILEFHKNTLKEKKLETQNLSQCLLKERKNHQKKIHLLNKSLHHSIEMNDLEKRKKKLSLDTNHKFKKQLNKIKEQLKIINSLTQNNLEIENSHLIFFNQVKAQLI</sequence>
<feature type="region of interest" description="Disordered" evidence="1">
    <location>
        <begin position="173"/>
        <end position="267"/>
    </location>
</feature>
<gene>
    <name evidence="2" type="ORF">M0813_01331</name>
</gene>
<organism evidence="2 3">
    <name type="scientific">Anaeramoeba flamelloides</name>
    <dbReference type="NCBI Taxonomy" id="1746091"/>
    <lineage>
        <taxon>Eukaryota</taxon>
        <taxon>Metamonada</taxon>
        <taxon>Anaeramoebidae</taxon>
        <taxon>Anaeramoeba</taxon>
    </lineage>
</organism>